<comment type="caution">
    <text evidence="3">The sequence shown here is derived from an EMBL/GenBank/DDBJ whole genome shotgun (WGS) entry which is preliminary data.</text>
</comment>
<feature type="coiled-coil region" evidence="1">
    <location>
        <begin position="38"/>
        <end position="89"/>
    </location>
</feature>
<feature type="compositionally biased region" description="Basic and acidic residues" evidence="2">
    <location>
        <begin position="101"/>
        <end position="112"/>
    </location>
</feature>
<organism evidence="3 4">
    <name type="scientific">Phyllobacterium zundukense</name>
    <dbReference type="NCBI Taxonomy" id="1867719"/>
    <lineage>
        <taxon>Bacteria</taxon>
        <taxon>Pseudomonadati</taxon>
        <taxon>Pseudomonadota</taxon>
        <taxon>Alphaproteobacteria</taxon>
        <taxon>Hyphomicrobiales</taxon>
        <taxon>Phyllobacteriaceae</taxon>
        <taxon>Phyllobacterium</taxon>
    </lineage>
</organism>
<dbReference type="InterPro" id="IPR045510">
    <property type="entry name" value="DUF6481"/>
</dbReference>
<keyword evidence="1" id="KW-0175">Coiled coil</keyword>
<reference evidence="3 4" key="1">
    <citation type="journal article" date="2017" name="Int J Environ Stud">
        <title>Does the Miocene-Pliocene relict legume Oxytropis triphylla form nitrogen-fixing nodules with a combination of bacterial strains?</title>
        <authorList>
            <person name="Safronova V."/>
            <person name="Belimov A."/>
            <person name="Sazanova A."/>
            <person name="Kuznetsova I."/>
            <person name="Popova J."/>
            <person name="Andronov E."/>
            <person name="Verkhozina A."/>
            <person name="Tikhonovich I."/>
        </authorList>
    </citation>
    <scope>NUCLEOTIDE SEQUENCE [LARGE SCALE GENOMIC DNA]</scope>
    <source>
        <strain evidence="3 4">Tri-38</strain>
    </source>
</reference>
<protein>
    <submittedName>
        <fullName evidence="3">Uncharacterized protein</fullName>
    </submittedName>
</protein>
<accession>A0A2N9W570</accession>
<name>A0A2N9W570_9HYPH</name>
<dbReference type="Proteomes" id="UP000232163">
    <property type="component" value="Unassembled WGS sequence"/>
</dbReference>
<dbReference type="EMBL" id="MZMT01000002">
    <property type="protein sequence ID" value="PIO46888.1"/>
    <property type="molecule type" value="Genomic_DNA"/>
</dbReference>
<evidence type="ECO:0000313" key="3">
    <source>
        <dbReference type="EMBL" id="PIO46888.1"/>
    </source>
</evidence>
<keyword evidence="4" id="KW-1185">Reference proteome</keyword>
<dbReference type="KEGG" id="pht:BLM14_21150"/>
<evidence type="ECO:0000256" key="1">
    <source>
        <dbReference type="SAM" id="Coils"/>
    </source>
</evidence>
<dbReference type="AlphaFoldDB" id="A0A2N9W570"/>
<evidence type="ECO:0000313" key="4">
    <source>
        <dbReference type="Proteomes" id="UP000232163"/>
    </source>
</evidence>
<proteinExistence type="predicted"/>
<gene>
    <name evidence="3" type="ORF">B5P45_00105</name>
</gene>
<feature type="region of interest" description="Disordered" evidence="2">
    <location>
        <begin position="99"/>
        <end position="120"/>
    </location>
</feature>
<sequence>MKTLKELAERRAAAVAAKKLLLKKFETAPKPSDPDMVAKSAEREAVAAARETRRVERERSVQEERDRQIVEAAAVARAASAQADALEAEAKNRIARVATDNAERKTERDRRYAARKAKQR</sequence>
<evidence type="ECO:0000256" key="2">
    <source>
        <dbReference type="SAM" id="MobiDB-lite"/>
    </source>
</evidence>
<dbReference type="Pfam" id="PF20089">
    <property type="entry name" value="DUF6481"/>
    <property type="match status" value="1"/>
</dbReference>
<dbReference type="RefSeq" id="WP_100001912.1">
    <property type="nucleotide sequence ID" value="NZ_CP017941.1"/>
</dbReference>